<evidence type="ECO:0000256" key="1">
    <source>
        <dbReference type="SAM" id="SignalP"/>
    </source>
</evidence>
<organism evidence="2">
    <name type="scientific">Ixodes scapularis</name>
    <name type="common">Black-legged tick</name>
    <name type="synonym">Deer tick</name>
    <dbReference type="NCBI Taxonomy" id="6945"/>
    <lineage>
        <taxon>Eukaryota</taxon>
        <taxon>Metazoa</taxon>
        <taxon>Ecdysozoa</taxon>
        <taxon>Arthropoda</taxon>
        <taxon>Chelicerata</taxon>
        <taxon>Arachnida</taxon>
        <taxon>Acari</taxon>
        <taxon>Parasitiformes</taxon>
        <taxon>Ixodida</taxon>
        <taxon>Ixodoidea</taxon>
        <taxon>Ixodidae</taxon>
        <taxon>Ixodinae</taxon>
        <taxon>Ixodes</taxon>
    </lineage>
</organism>
<proteinExistence type="predicted"/>
<dbReference type="AlphaFoldDB" id="A0A4D5RYS3"/>
<accession>A0A4D5RYS3</accession>
<protein>
    <submittedName>
        <fullName evidence="2">Putative secreted protein</fullName>
    </submittedName>
</protein>
<dbReference type="EMBL" id="GHJT01008164">
    <property type="protein sequence ID" value="MOY42135.1"/>
    <property type="molecule type" value="Transcribed_RNA"/>
</dbReference>
<evidence type="ECO:0000313" key="2">
    <source>
        <dbReference type="EMBL" id="MOY42135.1"/>
    </source>
</evidence>
<feature type="signal peptide" evidence="1">
    <location>
        <begin position="1"/>
        <end position="39"/>
    </location>
</feature>
<feature type="chain" id="PRO_5020036321" evidence="1">
    <location>
        <begin position="40"/>
        <end position="101"/>
    </location>
</feature>
<sequence>MHYKASRHARRILSPPCRWRLRSFCLAALLVASVRPRQAYTYCFSIICPAASPTSLTSRKRSKRDLRLRSIQRNSLKTSLFKIMPVTFEPKCNRQNYACYI</sequence>
<reference evidence="2" key="1">
    <citation type="submission" date="2019-04" db="EMBL/GenBank/DDBJ databases">
        <title>An insight into the mialome of Ixodes scapularis.</title>
        <authorList>
            <person name="Ribeiro J.M."/>
            <person name="Mather T.N."/>
            <person name="Karim S."/>
        </authorList>
    </citation>
    <scope>NUCLEOTIDE SEQUENCE</scope>
</reference>
<keyword evidence="1" id="KW-0732">Signal</keyword>
<name>A0A4D5RYS3_IXOSC</name>